<gene>
    <name evidence="1" type="ORF">SINU_06595</name>
</gene>
<comment type="caution">
    <text evidence="1">The sequence shown here is derived from an EMBL/GenBank/DDBJ whole genome shotgun (WGS) entry which is preliminary data.</text>
</comment>
<name>A0A0U1QPI3_9BACL</name>
<dbReference type="RefSeq" id="WP_010024109.1">
    <property type="nucleotide sequence ID" value="NZ_AFVQ02000081.1"/>
</dbReference>
<reference evidence="1 2" key="1">
    <citation type="journal article" date="2011" name="J. Bacteriol.">
        <title>Draft genome sequence of Sporolactobacillus inulinus strain CASD, an efficient D-lactic acid-producing bacterium with high-concentration lactate tolerance capability.</title>
        <authorList>
            <person name="Yu B."/>
            <person name="Su F."/>
            <person name="Wang L."/>
            <person name="Xu K."/>
            <person name="Zhao B."/>
            <person name="Xu P."/>
        </authorList>
    </citation>
    <scope>NUCLEOTIDE SEQUENCE [LARGE SCALE GENOMIC DNA]</scope>
    <source>
        <strain evidence="1 2">CASD</strain>
    </source>
</reference>
<sequence>MSNQQYWENLLHQPVEIECSDGSVHVGIIESFDQNSVYLKPLSNNQTLDENESRGDDRFFGGAFGPQAFLGGFAGSLLGVGLSTIIGVRPCPFCPPRPGYWGGYGPRPPYGGGGGFYGPGPNDGSYYY</sequence>
<accession>A0A0U1QPI3</accession>
<protein>
    <submittedName>
        <fullName evidence="1">Uncharacterized protein</fullName>
    </submittedName>
</protein>
<evidence type="ECO:0000313" key="2">
    <source>
        <dbReference type="Proteomes" id="UP000035553"/>
    </source>
</evidence>
<dbReference type="Proteomes" id="UP000035553">
    <property type="component" value="Unassembled WGS sequence"/>
</dbReference>
<proteinExistence type="predicted"/>
<dbReference type="AlphaFoldDB" id="A0A0U1QPI3"/>
<dbReference type="OrthoDB" id="2991597at2"/>
<dbReference type="EMBL" id="AFVQ02000081">
    <property type="protein sequence ID" value="KLI02682.1"/>
    <property type="molecule type" value="Genomic_DNA"/>
</dbReference>
<organism evidence="1 2">
    <name type="scientific">Sporolactobacillus inulinus CASD</name>
    <dbReference type="NCBI Taxonomy" id="1069536"/>
    <lineage>
        <taxon>Bacteria</taxon>
        <taxon>Bacillati</taxon>
        <taxon>Bacillota</taxon>
        <taxon>Bacilli</taxon>
        <taxon>Bacillales</taxon>
        <taxon>Sporolactobacillaceae</taxon>
        <taxon>Sporolactobacillus</taxon>
    </lineage>
</organism>
<evidence type="ECO:0000313" key="1">
    <source>
        <dbReference type="EMBL" id="KLI02682.1"/>
    </source>
</evidence>
<keyword evidence="2" id="KW-1185">Reference proteome</keyword>